<accession>A0A5P8W6Q9</accession>
<feature type="transmembrane region" description="Helical" evidence="5">
    <location>
        <begin position="712"/>
        <end position="733"/>
    </location>
</feature>
<dbReference type="InterPro" id="IPR013431">
    <property type="entry name" value="Delta_60_rpt"/>
</dbReference>
<dbReference type="Pfam" id="PF00069">
    <property type="entry name" value="Pkinase"/>
    <property type="match status" value="1"/>
</dbReference>
<dbReference type="PROSITE" id="PS50294">
    <property type="entry name" value="WD_REPEATS_REGION"/>
    <property type="match status" value="7"/>
</dbReference>
<dbReference type="PANTHER" id="PTHR15622:SF2">
    <property type="entry name" value="U4_U6 SMALL NUCLEAR RIBONUCLEOPROTEIN PRP4"/>
    <property type="match status" value="1"/>
</dbReference>
<feature type="domain" description="Protein kinase" evidence="6">
    <location>
        <begin position="14"/>
        <end position="301"/>
    </location>
</feature>
<proteinExistence type="predicted"/>
<keyword evidence="5" id="KW-0472">Membrane</keyword>
<dbReference type="AlphaFoldDB" id="A0A5P8W6Q9"/>
<dbReference type="Proteomes" id="UP000326678">
    <property type="component" value="Chromosome Gxm1"/>
</dbReference>
<dbReference type="Gene3D" id="1.10.510.10">
    <property type="entry name" value="Transferase(Phosphotransferase) domain 1"/>
    <property type="match status" value="1"/>
</dbReference>
<evidence type="ECO:0000256" key="2">
    <source>
        <dbReference type="ARBA" id="ARBA00022737"/>
    </source>
</evidence>
<feature type="repeat" description="WD" evidence="4">
    <location>
        <begin position="378"/>
        <end position="419"/>
    </location>
</feature>
<dbReference type="InterPro" id="IPR036322">
    <property type="entry name" value="WD40_repeat_dom_sf"/>
</dbReference>
<dbReference type="InterPro" id="IPR020472">
    <property type="entry name" value="WD40_PAC1"/>
</dbReference>
<evidence type="ECO:0000256" key="1">
    <source>
        <dbReference type="ARBA" id="ARBA00022574"/>
    </source>
</evidence>
<organism evidence="7 8">
    <name type="scientific">Nostoc sphaeroides CCNUC1</name>
    <dbReference type="NCBI Taxonomy" id="2653204"/>
    <lineage>
        <taxon>Bacteria</taxon>
        <taxon>Bacillati</taxon>
        <taxon>Cyanobacteriota</taxon>
        <taxon>Cyanophyceae</taxon>
        <taxon>Nostocales</taxon>
        <taxon>Nostocaceae</taxon>
        <taxon>Nostoc</taxon>
    </lineage>
</organism>
<evidence type="ECO:0000313" key="8">
    <source>
        <dbReference type="Proteomes" id="UP000326678"/>
    </source>
</evidence>
<dbReference type="NCBIfam" id="TIGR02608">
    <property type="entry name" value="delta_60_rpt"/>
    <property type="match status" value="1"/>
</dbReference>
<dbReference type="InterPro" id="IPR051983">
    <property type="entry name" value="WSB_SOCS-box_domain"/>
</dbReference>
<dbReference type="InterPro" id="IPR000719">
    <property type="entry name" value="Prot_kinase_dom"/>
</dbReference>
<dbReference type="SMART" id="SM00320">
    <property type="entry name" value="WD40"/>
    <property type="match status" value="7"/>
</dbReference>
<keyword evidence="5" id="KW-0812">Transmembrane</keyword>
<dbReference type="GO" id="GO:0004672">
    <property type="term" value="F:protein kinase activity"/>
    <property type="evidence" value="ECO:0007669"/>
    <property type="project" value="InterPro"/>
</dbReference>
<dbReference type="InterPro" id="IPR019775">
    <property type="entry name" value="WD40_repeat_CS"/>
</dbReference>
<evidence type="ECO:0000256" key="3">
    <source>
        <dbReference type="ARBA" id="ARBA00022786"/>
    </source>
</evidence>
<dbReference type="KEGG" id="nsh:GXM_05181"/>
<evidence type="ECO:0000256" key="4">
    <source>
        <dbReference type="PROSITE-ProRule" id="PRU00221"/>
    </source>
</evidence>
<dbReference type="SUPFAM" id="SSF50978">
    <property type="entry name" value="WD40 repeat-like"/>
    <property type="match status" value="1"/>
</dbReference>
<dbReference type="PRINTS" id="PR00320">
    <property type="entry name" value="GPROTEINBRPT"/>
</dbReference>
<dbReference type="PANTHER" id="PTHR15622">
    <property type="entry name" value="WD40 REPEAT PROTEIN"/>
    <property type="match status" value="1"/>
</dbReference>
<protein>
    <recommendedName>
        <fullName evidence="6">Protein kinase domain-containing protein</fullName>
    </recommendedName>
</protein>
<reference evidence="7 8" key="1">
    <citation type="submission" date="2019-10" db="EMBL/GenBank/DDBJ databases">
        <title>Genomic and transcriptomic insights into the perfect genentic adaptation of a filamentous nitrogen-fixing cyanobacterium to rice fields.</title>
        <authorList>
            <person name="Chen Z."/>
        </authorList>
    </citation>
    <scope>NUCLEOTIDE SEQUENCE [LARGE SCALE GENOMIC DNA]</scope>
    <source>
        <strain evidence="7">CCNUC1</strain>
    </source>
</reference>
<feature type="repeat" description="WD" evidence="4">
    <location>
        <begin position="588"/>
        <end position="629"/>
    </location>
</feature>
<evidence type="ECO:0000313" key="7">
    <source>
        <dbReference type="EMBL" id="QFS47689.1"/>
    </source>
</evidence>
<dbReference type="RefSeq" id="WP_152589885.1">
    <property type="nucleotide sequence ID" value="NZ_CP045226.1"/>
</dbReference>
<keyword evidence="1 4" id="KW-0853">WD repeat</keyword>
<keyword evidence="5" id="KW-1133">Transmembrane helix</keyword>
<dbReference type="InterPro" id="IPR015943">
    <property type="entry name" value="WD40/YVTN_repeat-like_dom_sf"/>
</dbReference>
<keyword evidence="3" id="KW-0833">Ubl conjugation pathway</keyword>
<sequence length="737" mass="80863">MTLLICGSTSESITLLGEPIANSGEGKVWRTNHNGYLAKIYHSPTLERVQKLAVMIAHSPTEPNFHLNHISFAWPKSSLKNAQGDCVGFLMPEIKEAKELINVYNYQKRKALKLDVDWRFLHTTALNIASIIEAIHISGYVLGDIKQQNILVNDRALPSIIDTDSFQVRNPVNGKIYRCPVGSPDYTPPELIDKDFSSIDQTEVHDRFRLAVIIYQLLFGGQTPFAGKWTGTGDTPEANDRIRQGLWLYAPNSLMQPVARTIPLEIIHPEVQRCFLRCFNDGYKNPNLRPTAGDWVKALRLAVNELTICGKVDSHYYSQTYGKCYWCDRSTKLGIDIFPGFARPKQQSAFSVSTSQPKVFAADKIIENVAIGGQIHTLQGHSNSVNSVAFSPDGKILASGSYDNTIKLWDIGTGREIYTLQGHSNSVNSIAFSPDGKILASGSDDKTIKLWDVTTGEKIRTIQAHSKWVRSVAFSPDGKILASGSDDKTIKLWDVTTGEKIRTIQAHSKWVRSVAFSPDSKILASGSDDNTIKLWNVTTGAQIGTIQAHSKWVSSVAFSPDGKILTSGSDDKTIKLWDVTTGAQIPTLQGHSDSVNSVAFNPDGKTFASASHDKTIKLWDVGTARKIYTLKGHSDSVNSVAFSPDGKILASGSDDNTINIWQIASSTNTGTSSPIKPTKSNVPQASSAIVVLGFYFLLLFILLCFISLVSGLVGGFLVGVIGIGCCWSIYLWFWRVS</sequence>
<dbReference type="Gene3D" id="2.130.10.10">
    <property type="entry name" value="YVTN repeat-like/Quinoprotein amine dehydrogenase"/>
    <property type="match status" value="3"/>
</dbReference>
<feature type="repeat" description="WD" evidence="4">
    <location>
        <begin position="630"/>
        <end position="671"/>
    </location>
</feature>
<dbReference type="EMBL" id="CP045226">
    <property type="protein sequence ID" value="QFS47689.1"/>
    <property type="molecule type" value="Genomic_DNA"/>
</dbReference>
<dbReference type="InterPro" id="IPR011009">
    <property type="entry name" value="Kinase-like_dom_sf"/>
</dbReference>
<name>A0A5P8W6Q9_9NOSO</name>
<keyword evidence="2" id="KW-0677">Repeat</keyword>
<dbReference type="Pfam" id="PF25173">
    <property type="entry name" value="Beta-prop_WDR3_1st"/>
    <property type="match status" value="1"/>
</dbReference>
<dbReference type="GO" id="GO:0005524">
    <property type="term" value="F:ATP binding"/>
    <property type="evidence" value="ECO:0007669"/>
    <property type="project" value="InterPro"/>
</dbReference>
<dbReference type="SUPFAM" id="SSF56112">
    <property type="entry name" value="Protein kinase-like (PK-like)"/>
    <property type="match status" value="1"/>
</dbReference>
<feature type="repeat" description="WD" evidence="4">
    <location>
        <begin position="420"/>
        <end position="461"/>
    </location>
</feature>
<gene>
    <name evidence="7" type="ORF">GXM_05181</name>
</gene>
<evidence type="ECO:0000259" key="6">
    <source>
        <dbReference type="PROSITE" id="PS50011"/>
    </source>
</evidence>
<feature type="repeat" description="WD" evidence="4">
    <location>
        <begin position="504"/>
        <end position="545"/>
    </location>
</feature>
<dbReference type="PROSITE" id="PS50082">
    <property type="entry name" value="WD_REPEATS_2"/>
    <property type="match status" value="7"/>
</dbReference>
<keyword evidence="8" id="KW-1185">Reference proteome</keyword>
<feature type="transmembrane region" description="Helical" evidence="5">
    <location>
        <begin position="685"/>
        <end position="705"/>
    </location>
</feature>
<dbReference type="PROSITE" id="PS00678">
    <property type="entry name" value="WD_REPEATS_1"/>
    <property type="match status" value="5"/>
</dbReference>
<feature type="repeat" description="WD" evidence="4">
    <location>
        <begin position="462"/>
        <end position="503"/>
    </location>
</feature>
<evidence type="ECO:0000256" key="5">
    <source>
        <dbReference type="SAM" id="Phobius"/>
    </source>
</evidence>
<dbReference type="CDD" id="cd00200">
    <property type="entry name" value="WD40"/>
    <property type="match status" value="1"/>
</dbReference>
<dbReference type="InterPro" id="IPR001680">
    <property type="entry name" value="WD40_rpt"/>
</dbReference>
<dbReference type="PROSITE" id="PS50011">
    <property type="entry name" value="PROTEIN_KINASE_DOM"/>
    <property type="match status" value="1"/>
</dbReference>
<feature type="repeat" description="WD" evidence="4">
    <location>
        <begin position="546"/>
        <end position="587"/>
    </location>
</feature>
<dbReference type="Pfam" id="PF00400">
    <property type="entry name" value="WD40"/>
    <property type="match status" value="2"/>
</dbReference>
<dbReference type="GO" id="GO:0000209">
    <property type="term" value="P:protein polyubiquitination"/>
    <property type="evidence" value="ECO:0007669"/>
    <property type="project" value="TreeGrafter"/>
</dbReference>